<evidence type="ECO:0000256" key="6">
    <source>
        <dbReference type="SAM" id="Phobius"/>
    </source>
</evidence>
<dbReference type="Pfam" id="PF01554">
    <property type="entry name" value="MatE"/>
    <property type="match status" value="1"/>
</dbReference>
<dbReference type="OrthoDB" id="401352at2"/>
<feature type="transmembrane region" description="Helical" evidence="6">
    <location>
        <begin position="280"/>
        <end position="302"/>
    </location>
</feature>
<keyword evidence="8" id="KW-1185">Reference proteome</keyword>
<dbReference type="InterPro" id="IPR051327">
    <property type="entry name" value="MATE_MepA_subfamily"/>
</dbReference>
<organism evidence="7 8">
    <name type="scientific">Mycoplasmopsis gallinarum</name>
    <dbReference type="NCBI Taxonomy" id="29557"/>
    <lineage>
        <taxon>Bacteria</taxon>
        <taxon>Bacillati</taxon>
        <taxon>Mycoplasmatota</taxon>
        <taxon>Mycoplasmoidales</taxon>
        <taxon>Metamycoplasmataceae</taxon>
        <taxon>Mycoplasmopsis</taxon>
    </lineage>
</organism>
<evidence type="ECO:0000256" key="2">
    <source>
        <dbReference type="ARBA" id="ARBA00022475"/>
    </source>
</evidence>
<evidence type="ECO:0000256" key="5">
    <source>
        <dbReference type="ARBA" id="ARBA00023136"/>
    </source>
</evidence>
<feature type="transmembrane region" description="Helical" evidence="6">
    <location>
        <begin position="522"/>
        <end position="543"/>
    </location>
</feature>
<dbReference type="EMBL" id="LVLH01000020">
    <property type="protein sequence ID" value="OAB49095.1"/>
    <property type="molecule type" value="Genomic_DNA"/>
</dbReference>
<evidence type="ECO:0000313" key="7">
    <source>
        <dbReference type="EMBL" id="OAB49095.1"/>
    </source>
</evidence>
<dbReference type="GO" id="GO:0015297">
    <property type="term" value="F:antiporter activity"/>
    <property type="evidence" value="ECO:0007669"/>
    <property type="project" value="InterPro"/>
</dbReference>
<sequence length="581" mass="65564">MKTKNDTRAQELFGNTAVKKAIWIVTIPSLLTAMMAGLYSFADQIFIQQFVPQTRQVLINNQIGEIASYMTNQSLTFNDYFSLFEKYNQLLPNENLARITANSVVSTTNAAFQPLIIFSNSIVFLVPVGASIYYTKCISKKMELTAKNLWATMFWTTVVLALIATLMSFIFVGAGLLKLLAGKTELDSAKAMALGMSQSEIDNLQDFYNAAHKLSLKWAANYIYIYASGTILQGLSWLFAYFIRAEGYNSFVMWIGIAANLINISLDALFIIVFKMGVLGGIWATIVGWTFNLLAYVIYTAIQHKKGHLWMSLGQLIKFQFSWKMLLPTFLLGFSGFIRSFGVAFSFAIINILLSKPGFADPGHFQFYWAKSAPIITLFAISIFGINDGARSLLAYNYALRNFKRCKEIYLWTLLVAVSYSLIVYVFVFFTANNLWVIALNVNNELIPATSRFIQIMTLRVVAISFSISSLLVFQATNDVEKSILTSMWENFICFAVIMPIGLGLAYWAFLGYNNALAANWIIISTYIVNSLIASLTLLAWSWHYLTKKLPKIDQSKVSWSRKIEHQFFAHAQLVEQKNSQ</sequence>
<dbReference type="PANTHER" id="PTHR43823:SF3">
    <property type="entry name" value="MULTIDRUG EXPORT PROTEIN MEPA"/>
    <property type="match status" value="1"/>
</dbReference>
<feature type="transmembrane region" description="Helical" evidence="6">
    <location>
        <begin position="488"/>
        <end position="510"/>
    </location>
</feature>
<dbReference type="STRING" id="29557.MGALLINA_01350"/>
<reference evidence="7 8" key="1">
    <citation type="submission" date="2016-03" db="EMBL/GenBank/DDBJ databases">
        <title>Genome sequence of Mycoplasma gallinarum strain Mgn_IPT.</title>
        <authorList>
            <person name="Yacoub E."/>
            <person name="Sirand-Pugnet P."/>
            <person name="Barre A."/>
            <person name="Maurier F."/>
            <person name="Blanchard A."/>
            <person name="Ben Abdelmoumen B.M."/>
        </authorList>
    </citation>
    <scope>NUCLEOTIDE SEQUENCE [LARGE SCALE GENOMIC DNA]</scope>
    <source>
        <strain evidence="7 8">Mgn_IPT</strain>
    </source>
</reference>
<gene>
    <name evidence="7" type="ORF">MGALLINA_01350</name>
</gene>
<keyword evidence="4 6" id="KW-1133">Transmembrane helix</keyword>
<feature type="transmembrane region" description="Helical" evidence="6">
    <location>
        <begin position="409"/>
        <end position="432"/>
    </location>
</feature>
<feature type="transmembrane region" description="Helical" evidence="6">
    <location>
        <begin position="452"/>
        <end position="476"/>
    </location>
</feature>
<feature type="transmembrane region" description="Helical" evidence="6">
    <location>
        <begin position="223"/>
        <end position="244"/>
    </location>
</feature>
<feature type="transmembrane region" description="Helical" evidence="6">
    <location>
        <begin position="154"/>
        <end position="177"/>
    </location>
</feature>
<dbReference type="RefSeq" id="WP_063625943.1">
    <property type="nucleotide sequence ID" value="NZ_LVLH01000020.1"/>
</dbReference>
<feature type="transmembrane region" description="Helical" evidence="6">
    <location>
        <begin position="115"/>
        <end position="134"/>
    </location>
</feature>
<accession>A0A168RLJ5</accession>
<dbReference type="InterPro" id="IPR002528">
    <property type="entry name" value="MATE_fam"/>
</dbReference>
<dbReference type="PANTHER" id="PTHR43823">
    <property type="entry name" value="SPORULATION PROTEIN YKVU"/>
    <property type="match status" value="1"/>
</dbReference>
<dbReference type="GO" id="GO:0042910">
    <property type="term" value="F:xenobiotic transmembrane transporter activity"/>
    <property type="evidence" value="ECO:0007669"/>
    <property type="project" value="InterPro"/>
</dbReference>
<proteinExistence type="predicted"/>
<feature type="transmembrane region" description="Helical" evidence="6">
    <location>
        <begin position="366"/>
        <end position="388"/>
    </location>
</feature>
<keyword evidence="5 6" id="KW-0472">Membrane</keyword>
<feature type="transmembrane region" description="Helical" evidence="6">
    <location>
        <begin position="251"/>
        <end position="274"/>
    </location>
</feature>
<evidence type="ECO:0000313" key="8">
    <source>
        <dbReference type="Proteomes" id="UP000076983"/>
    </source>
</evidence>
<evidence type="ECO:0000256" key="3">
    <source>
        <dbReference type="ARBA" id="ARBA00022692"/>
    </source>
</evidence>
<feature type="transmembrane region" description="Helical" evidence="6">
    <location>
        <begin position="323"/>
        <end position="354"/>
    </location>
</feature>
<evidence type="ECO:0000256" key="4">
    <source>
        <dbReference type="ARBA" id="ARBA00022989"/>
    </source>
</evidence>
<protein>
    <submittedName>
        <fullName evidence="7">Uncharacterized protein</fullName>
    </submittedName>
</protein>
<dbReference type="PATRIC" id="fig|29557.3.peg.122"/>
<keyword evidence="2" id="KW-1003">Cell membrane</keyword>
<dbReference type="GO" id="GO:0005886">
    <property type="term" value="C:plasma membrane"/>
    <property type="evidence" value="ECO:0007669"/>
    <property type="project" value="UniProtKB-SubCell"/>
</dbReference>
<dbReference type="AlphaFoldDB" id="A0A168RLJ5"/>
<feature type="transmembrane region" description="Helical" evidence="6">
    <location>
        <begin position="21"/>
        <end position="42"/>
    </location>
</feature>
<comment type="subcellular location">
    <subcellularLocation>
        <location evidence="1">Cell membrane</location>
        <topology evidence="1">Multi-pass membrane protein</topology>
    </subcellularLocation>
</comment>
<name>A0A168RLJ5_9BACT</name>
<keyword evidence="3 6" id="KW-0812">Transmembrane</keyword>
<comment type="caution">
    <text evidence="7">The sequence shown here is derived from an EMBL/GenBank/DDBJ whole genome shotgun (WGS) entry which is preliminary data.</text>
</comment>
<evidence type="ECO:0000256" key="1">
    <source>
        <dbReference type="ARBA" id="ARBA00004651"/>
    </source>
</evidence>
<dbReference type="Proteomes" id="UP000076983">
    <property type="component" value="Unassembled WGS sequence"/>
</dbReference>